<evidence type="ECO:0000256" key="3">
    <source>
        <dbReference type="ARBA" id="ARBA00022679"/>
    </source>
</evidence>
<evidence type="ECO:0000313" key="5">
    <source>
        <dbReference type="EMBL" id="KAL1297449.1"/>
    </source>
</evidence>
<keyword evidence="6" id="KW-1185">Reference proteome</keyword>
<name>A0ABR3P3U2_9PEZI</name>
<feature type="domain" description="Trehalose synthase N-terminal" evidence="4">
    <location>
        <begin position="230"/>
        <end position="394"/>
    </location>
</feature>
<comment type="similarity">
    <text evidence="1">Belongs to the glycosyltransferase group 1 family. Glycosyltransferase 4 subfamily.</text>
</comment>
<keyword evidence="3" id="KW-0808">Transferase</keyword>
<evidence type="ECO:0000256" key="2">
    <source>
        <dbReference type="ARBA" id="ARBA00022676"/>
    </source>
</evidence>
<gene>
    <name evidence="5" type="ORF">AAFC00_004976</name>
</gene>
<dbReference type="PANTHER" id="PTHR47779:SF1">
    <property type="entry name" value="SYNTHASE (CCG-9), PUTATIVE (AFU_ORTHOLOGUE AFUA_3G12100)-RELATED"/>
    <property type="match status" value="1"/>
</dbReference>
<reference evidence="5 6" key="1">
    <citation type="submission" date="2024-07" db="EMBL/GenBank/DDBJ databases">
        <title>Draft sequence of the Neodothiora populina.</title>
        <authorList>
            <person name="Drown D.D."/>
            <person name="Schuette U.S."/>
            <person name="Buechlein A.B."/>
            <person name="Rusch D.R."/>
            <person name="Winton L.W."/>
            <person name="Adams G.A."/>
        </authorList>
    </citation>
    <scope>NUCLEOTIDE SEQUENCE [LARGE SCALE GENOMIC DNA]</scope>
    <source>
        <strain evidence="5 6">CPC 39397</strain>
    </source>
</reference>
<evidence type="ECO:0000259" key="4">
    <source>
        <dbReference type="Pfam" id="PF21269"/>
    </source>
</evidence>
<evidence type="ECO:0000313" key="6">
    <source>
        <dbReference type="Proteomes" id="UP001562354"/>
    </source>
</evidence>
<accession>A0ABR3P3U2</accession>
<dbReference type="PANTHER" id="PTHR47779">
    <property type="entry name" value="SYNTHASE (CCG-9), PUTATIVE (AFU_ORTHOLOGUE AFUA_3G12100)-RELATED"/>
    <property type="match status" value="1"/>
</dbReference>
<proteinExistence type="inferred from homology"/>
<dbReference type="RefSeq" id="XP_069197131.1">
    <property type="nucleotide sequence ID" value="XM_069348586.1"/>
</dbReference>
<keyword evidence="2" id="KW-0328">Glycosyltransferase</keyword>
<dbReference type="Pfam" id="PF21269">
    <property type="entry name" value="TreT_GT1"/>
    <property type="match status" value="1"/>
</dbReference>
<sequence length="480" mass="54618">MVETQVKDVHHDFEAQPPEQQVKRLYGLRPDENAPTQDVRYEKMYLGVVAKRLDSTIDVGFSVHDGTYNMDYAWHSIPVKHSAAEELSDYVIARLRKYEAEQRYKFLGAGLTDGTLEICPCLAARMWAELDIVTLVFRPDYTQPTYALQYDADVDEQADSMARKCVIRFGPNNQPRLSIGLRNEVDVDVGGEAMLATIGQYEKSVGPRTWQAIQHYISGLKRDQIRIAFFNSTPQGGGVALMRHALVRFARLAGVHMQWFVPKPKPEVFRITKTNHNILQGVASPEECLSDDQAETIRAWTEVNAQRFWLSKRGPLRAVKDGGAHIVIVDDPQMPYICKLAKEADPDRPVIFRSHIQIRADLVDNEPDSPTAKVFDWLWSYAKYADLFVAHPVKAFVPAKVSKEKVLYLPATTDWLDGLNKELSVQDSIFYMSEYNNHCIESKQPQLAFPARDYIVQIARFDPAKGIDTVVRAYGELRRN</sequence>
<dbReference type="InterPro" id="IPR049438">
    <property type="entry name" value="TreT_GT1"/>
</dbReference>
<dbReference type="EMBL" id="JBFMKM010000016">
    <property type="protein sequence ID" value="KAL1297449.1"/>
    <property type="molecule type" value="Genomic_DNA"/>
</dbReference>
<organism evidence="5 6">
    <name type="scientific">Neodothiora populina</name>
    <dbReference type="NCBI Taxonomy" id="2781224"/>
    <lineage>
        <taxon>Eukaryota</taxon>
        <taxon>Fungi</taxon>
        <taxon>Dikarya</taxon>
        <taxon>Ascomycota</taxon>
        <taxon>Pezizomycotina</taxon>
        <taxon>Dothideomycetes</taxon>
        <taxon>Dothideomycetidae</taxon>
        <taxon>Dothideales</taxon>
        <taxon>Dothioraceae</taxon>
        <taxon>Neodothiora</taxon>
    </lineage>
</organism>
<dbReference type="SUPFAM" id="SSF53756">
    <property type="entry name" value="UDP-Glycosyltransferase/glycogen phosphorylase"/>
    <property type="match status" value="1"/>
</dbReference>
<protein>
    <recommendedName>
        <fullName evidence="4">Trehalose synthase N-terminal domain-containing protein</fullName>
    </recommendedName>
</protein>
<dbReference type="GeneID" id="95978676"/>
<dbReference type="InterPro" id="IPR052078">
    <property type="entry name" value="Trehalose_Metab_GTase"/>
</dbReference>
<evidence type="ECO:0000256" key="1">
    <source>
        <dbReference type="ARBA" id="ARBA00009481"/>
    </source>
</evidence>
<dbReference type="Proteomes" id="UP001562354">
    <property type="component" value="Unassembled WGS sequence"/>
</dbReference>
<comment type="caution">
    <text evidence="5">The sequence shown here is derived from an EMBL/GenBank/DDBJ whole genome shotgun (WGS) entry which is preliminary data.</text>
</comment>
<dbReference type="Gene3D" id="3.40.50.2000">
    <property type="entry name" value="Glycogen Phosphorylase B"/>
    <property type="match status" value="1"/>
</dbReference>